<dbReference type="Proteomes" id="UP000054248">
    <property type="component" value="Unassembled WGS sequence"/>
</dbReference>
<dbReference type="OrthoDB" id="2103474at2759"/>
<dbReference type="HOGENOM" id="CLU_067862_2_1_1"/>
<reference evidence="2 3" key="1">
    <citation type="submission" date="2014-04" db="EMBL/GenBank/DDBJ databases">
        <authorList>
            <consortium name="DOE Joint Genome Institute"/>
            <person name="Kuo A."/>
            <person name="Girlanda M."/>
            <person name="Perotto S."/>
            <person name="Kohler A."/>
            <person name="Nagy L.G."/>
            <person name="Floudas D."/>
            <person name="Copeland A."/>
            <person name="Barry K.W."/>
            <person name="Cichocki N."/>
            <person name="Veneault-Fourrey C."/>
            <person name="LaButti K."/>
            <person name="Lindquist E.A."/>
            <person name="Lipzen A."/>
            <person name="Lundell T."/>
            <person name="Morin E."/>
            <person name="Murat C."/>
            <person name="Sun H."/>
            <person name="Tunlid A."/>
            <person name="Henrissat B."/>
            <person name="Grigoriev I.V."/>
            <person name="Hibbett D.S."/>
            <person name="Martin F."/>
            <person name="Nordberg H.P."/>
            <person name="Cantor M.N."/>
            <person name="Hua S.X."/>
        </authorList>
    </citation>
    <scope>NUCLEOTIDE SEQUENCE [LARGE SCALE GENOMIC DNA]</scope>
    <source>
        <strain evidence="2 3">MUT 4182</strain>
    </source>
</reference>
<evidence type="ECO:0000313" key="2">
    <source>
        <dbReference type="EMBL" id="KIO22291.1"/>
    </source>
</evidence>
<evidence type="ECO:0000313" key="3">
    <source>
        <dbReference type="Proteomes" id="UP000054248"/>
    </source>
</evidence>
<proteinExistence type="predicted"/>
<evidence type="ECO:0000256" key="1">
    <source>
        <dbReference type="SAM" id="MobiDB-lite"/>
    </source>
</evidence>
<dbReference type="PANTHER" id="PTHR35519">
    <property type="entry name" value="MEMBRANE PROTEINS"/>
    <property type="match status" value="1"/>
</dbReference>
<dbReference type="EMBL" id="KN823113">
    <property type="protein sequence ID" value="KIO22291.1"/>
    <property type="molecule type" value="Genomic_DNA"/>
</dbReference>
<keyword evidence="3" id="KW-1185">Reference proteome</keyword>
<reference evidence="3" key="2">
    <citation type="submission" date="2015-01" db="EMBL/GenBank/DDBJ databases">
        <title>Evolutionary Origins and Diversification of the Mycorrhizal Mutualists.</title>
        <authorList>
            <consortium name="DOE Joint Genome Institute"/>
            <consortium name="Mycorrhizal Genomics Consortium"/>
            <person name="Kohler A."/>
            <person name="Kuo A."/>
            <person name="Nagy L.G."/>
            <person name="Floudas D."/>
            <person name="Copeland A."/>
            <person name="Barry K.W."/>
            <person name="Cichocki N."/>
            <person name="Veneault-Fourrey C."/>
            <person name="LaButti K."/>
            <person name="Lindquist E.A."/>
            <person name="Lipzen A."/>
            <person name="Lundell T."/>
            <person name="Morin E."/>
            <person name="Murat C."/>
            <person name="Riley R."/>
            <person name="Ohm R."/>
            <person name="Sun H."/>
            <person name="Tunlid A."/>
            <person name="Henrissat B."/>
            <person name="Grigoriev I.V."/>
            <person name="Hibbett D.S."/>
            <person name="Martin F."/>
        </authorList>
    </citation>
    <scope>NUCLEOTIDE SEQUENCE [LARGE SCALE GENOMIC DNA]</scope>
    <source>
        <strain evidence="3">MUT 4182</strain>
    </source>
</reference>
<name>A0A0C3QB71_9AGAM</name>
<dbReference type="AlphaFoldDB" id="A0A0C3QB71"/>
<dbReference type="Pfam" id="PF13430">
    <property type="entry name" value="DUF4112"/>
    <property type="match status" value="1"/>
</dbReference>
<dbReference type="STRING" id="1051891.A0A0C3QB71"/>
<organism evidence="2 3">
    <name type="scientific">Tulasnella calospora MUT 4182</name>
    <dbReference type="NCBI Taxonomy" id="1051891"/>
    <lineage>
        <taxon>Eukaryota</taxon>
        <taxon>Fungi</taxon>
        <taxon>Dikarya</taxon>
        <taxon>Basidiomycota</taxon>
        <taxon>Agaricomycotina</taxon>
        <taxon>Agaricomycetes</taxon>
        <taxon>Cantharellales</taxon>
        <taxon>Tulasnellaceae</taxon>
        <taxon>Tulasnella</taxon>
    </lineage>
</organism>
<evidence type="ECO:0008006" key="4">
    <source>
        <dbReference type="Google" id="ProtNLM"/>
    </source>
</evidence>
<dbReference type="PANTHER" id="PTHR35519:SF2">
    <property type="entry name" value="PH DOMAIN PROTEIN"/>
    <property type="match status" value="1"/>
</dbReference>
<accession>A0A0C3QB71</accession>
<dbReference type="InterPro" id="IPR025187">
    <property type="entry name" value="DUF4112"/>
</dbReference>
<gene>
    <name evidence="2" type="ORF">M407DRAFT_28167</name>
</gene>
<feature type="region of interest" description="Disordered" evidence="1">
    <location>
        <begin position="169"/>
        <end position="193"/>
    </location>
</feature>
<protein>
    <recommendedName>
        <fullName evidence="4">DUF4112 domain-containing protein</fullName>
    </recommendedName>
</protein>
<sequence length="193" mass="21499">MANTVARKAGMKVLEQHLKNYEPTDPLYEEYVDDRGKVRRRKRELPPGLSDRDAKILKKVKKRAHYLDKGFSICGLRFGWTAAIGLVPVVGDVTDACLNYYLVLRVCRKADLPAWLTRQMLFNNAVSVGVGFVPVLGDVILAIWKANSRNAALLEEFLRVRGEEALKPPAARVEDQATVKPGAGSKQGEPLTR</sequence>